<dbReference type="PANTHER" id="PTHR31635">
    <property type="entry name" value="REVERSE TRANSCRIPTASE DOMAIN-CONTAINING PROTEIN-RELATED"/>
    <property type="match status" value="1"/>
</dbReference>
<evidence type="ECO:0000313" key="1">
    <source>
        <dbReference type="EMBL" id="CAH2315895.1"/>
    </source>
</evidence>
<organism evidence="1 2">
    <name type="scientific">Pelobates cultripes</name>
    <name type="common">Western spadefoot toad</name>
    <dbReference type="NCBI Taxonomy" id="61616"/>
    <lineage>
        <taxon>Eukaryota</taxon>
        <taxon>Metazoa</taxon>
        <taxon>Chordata</taxon>
        <taxon>Craniata</taxon>
        <taxon>Vertebrata</taxon>
        <taxon>Euteleostomi</taxon>
        <taxon>Amphibia</taxon>
        <taxon>Batrachia</taxon>
        <taxon>Anura</taxon>
        <taxon>Pelobatoidea</taxon>
        <taxon>Pelobatidae</taxon>
        <taxon>Pelobates</taxon>
    </lineage>
</organism>
<accession>A0AAD1T0Q2</accession>
<sequence length="159" mass="17820">MQAEKSNSLLHKLRATTYHTTGKATKYLAARLRARLTQTKIPYILDDDGNKHIDPQAISNAFAAFYSKLHNLHTDTTIPHPQSLDATRYLADITLRKVSEDHLRALLQPITVPEITHTIKQLPLGKSPGADGLSNAYYKEFSDLLAPQLLKLYRQTATS</sequence>
<dbReference type="Proteomes" id="UP001295444">
    <property type="component" value="Chromosome 09"/>
</dbReference>
<evidence type="ECO:0008006" key="3">
    <source>
        <dbReference type="Google" id="ProtNLM"/>
    </source>
</evidence>
<protein>
    <recommendedName>
        <fullName evidence="3">Reverse transcriptase</fullName>
    </recommendedName>
</protein>
<name>A0AAD1T0Q2_PELCU</name>
<gene>
    <name evidence="1" type="ORF">PECUL_23A037101</name>
</gene>
<dbReference type="EMBL" id="OW240920">
    <property type="protein sequence ID" value="CAH2315895.1"/>
    <property type="molecule type" value="Genomic_DNA"/>
</dbReference>
<dbReference type="AlphaFoldDB" id="A0AAD1T0Q2"/>
<reference evidence="1" key="1">
    <citation type="submission" date="2022-03" db="EMBL/GenBank/DDBJ databases">
        <authorList>
            <person name="Alioto T."/>
            <person name="Alioto T."/>
            <person name="Gomez Garrido J."/>
        </authorList>
    </citation>
    <scope>NUCLEOTIDE SEQUENCE</scope>
</reference>
<feature type="non-terminal residue" evidence="1">
    <location>
        <position position="159"/>
    </location>
</feature>
<keyword evidence="2" id="KW-1185">Reference proteome</keyword>
<proteinExistence type="predicted"/>
<dbReference type="PANTHER" id="PTHR31635:SF196">
    <property type="entry name" value="REVERSE TRANSCRIPTASE DOMAIN-CONTAINING PROTEIN-RELATED"/>
    <property type="match status" value="1"/>
</dbReference>
<evidence type="ECO:0000313" key="2">
    <source>
        <dbReference type="Proteomes" id="UP001295444"/>
    </source>
</evidence>